<reference evidence="2 3" key="1">
    <citation type="submission" date="2024-09" db="EMBL/GenBank/DDBJ databases">
        <authorList>
            <person name="Sun Q."/>
            <person name="Mori K."/>
        </authorList>
    </citation>
    <scope>NUCLEOTIDE SEQUENCE [LARGE SCALE GENOMIC DNA]</scope>
    <source>
        <strain evidence="2 3">CCM 7609</strain>
    </source>
</reference>
<accession>A0ABV5FU64</accession>
<proteinExistence type="predicted"/>
<protein>
    <submittedName>
        <fullName evidence="2">Uncharacterized protein</fullName>
    </submittedName>
</protein>
<feature type="compositionally biased region" description="Pro residues" evidence="1">
    <location>
        <begin position="1"/>
        <end position="11"/>
    </location>
</feature>
<comment type="caution">
    <text evidence="2">The sequence shown here is derived from an EMBL/GenBank/DDBJ whole genome shotgun (WGS) entry which is preliminary data.</text>
</comment>
<gene>
    <name evidence="2" type="ORF">ACFFX0_02970</name>
</gene>
<organism evidence="2 3">
    <name type="scientific">Citricoccus parietis</name>
    <dbReference type="NCBI Taxonomy" id="592307"/>
    <lineage>
        <taxon>Bacteria</taxon>
        <taxon>Bacillati</taxon>
        <taxon>Actinomycetota</taxon>
        <taxon>Actinomycetes</taxon>
        <taxon>Micrococcales</taxon>
        <taxon>Micrococcaceae</taxon>
        <taxon>Citricoccus</taxon>
    </lineage>
</organism>
<feature type="region of interest" description="Disordered" evidence="1">
    <location>
        <begin position="1"/>
        <end position="59"/>
    </location>
</feature>
<feature type="compositionally biased region" description="Low complexity" evidence="1">
    <location>
        <begin position="12"/>
        <end position="34"/>
    </location>
</feature>
<sequence>MGCPAARPPWPWWSAGSSWSSTATTSSSSAPSRPRCWRTPAGAWTMPPSASWGPWRSSG</sequence>
<evidence type="ECO:0000313" key="3">
    <source>
        <dbReference type="Proteomes" id="UP001589575"/>
    </source>
</evidence>
<evidence type="ECO:0000313" key="2">
    <source>
        <dbReference type="EMBL" id="MFB9070206.1"/>
    </source>
</evidence>
<dbReference type="Proteomes" id="UP001589575">
    <property type="component" value="Unassembled WGS sequence"/>
</dbReference>
<evidence type="ECO:0000256" key="1">
    <source>
        <dbReference type="SAM" id="MobiDB-lite"/>
    </source>
</evidence>
<name>A0ABV5FU64_9MICC</name>
<keyword evidence="3" id="KW-1185">Reference proteome</keyword>
<dbReference type="EMBL" id="JBHMFI010000001">
    <property type="protein sequence ID" value="MFB9070206.1"/>
    <property type="molecule type" value="Genomic_DNA"/>
</dbReference>